<gene>
    <name evidence="4" type="ORF">FVB32_11510</name>
</gene>
<dbReference type="PROSITE" id="PS51125">
    <property type="entry name" value="NHL"/>
    <property type="match status" value="3"/>
</dbReference>
<evidence type="ECO:0000256" key="2">
    <source>
        <dbReference type="PROSITE-ProRule" id="PRU00504"/>
    </source>
</evidence>
<dbReference type="Pfam" id="PF01436">
    <property type="entry name" value="NHL"/>
    <property type="match status" value="4"/>
</dbReference>
<feature type="signal peptide" evidence="3">
    <location>
        <begin position="1"/>
        <end position="22"/>
    </location>
</feature>
<comment type="caution">
    <text evidence="4">The sequence shown here is derived from an EMBL/GenBank/DDBJ whole genome shotgun (WGS) entry which is preliminary data.</text>
</comment>
<dbReference type="PROSITE" id="PS51257">
    <property type="entry name" value="PROKAR_LIPOPROTEIN"/>
    <property type="match status" value="1"/>
</dbReference>
<evidence type="ECO:0000256" key="3">
    <source>
        <dbReference type="SAM" id="SignalP"/>
    </source>
</evidence>
<proteinExistence type="predicted"/>
<dbReference type="EMBL" id="VRUR01000002">
    <property type="protein sequence ID" value="TXN35209.1"/>
    <property type="molecule type" value="Genomic_DNA"/>
</dbReference>
<name>A0A5C8V239_9FLAO</name>
<dbReference type="PANTHER" id="PTHR13833:SF71">
    <property type="entry name" value="NHL DOMAIN-CONTAINING PROTEIN"/>
    <property type="match status" value="1"/>
</dbReference>
<keyword evidence="1" id="KW-0677">Repeat</keyword>
<evidence type="ECO:0000256" key="1">
    <source>
        <dbReference type="ARBA" id="ARBA00022737"/>
    </source>
</evidence>
<feature type="repeat" description="NHL" evidence="2">
    <location>
        <begin position="221"/>
        <end position="252"/>
    </location>
</feature>
<dbReference type="InterPro" id="IPR011042">
    <property type="entry name" value="6-blade_b-propeller_TolB-like"/>
</dbReference>
<sequence length="360" mass="38232">MKHIIKISLLLALTLVIIGCSKDNSEPIIETPEPTPTQIITVSTIAGNGDIGSNNGSANIATFSLPTGIVRDAYGNIYVADTDSHRIRKIDLNGTVSTFSGSDKGFADGSLTEAKFNKPTGLVIDSNGNIYVTDKDNNRIRIITLDGKVNTLAGASRGDKDGLGADANFNSPTGIDVDVDGNLIVSDNGNHKIKMVTPFGMVTTIAGSDEGFADGIGNEAQFNFPFNLAVNKDGNIYVTDAKNHRIRKVTPEGNVTTLTGSREGLNNGVLSEALFSHPLSIASDDLGNLYVAGSNYQIRKISSEGVVSTIAGSTSGYDDGLGIVAKFERIHDICIDESNNLLMADSENYRIRKITIEESN</sequence>
<dbReference type="CDD" id="cd14953">
    <property type="entry name" value="NHL_like_1"/>
    <property type="match status" value="1"/>
</dbReference>
<dbReference type="AlphaFoldDB" id="A0A5C8V239"/>
<keyword evidence="3" id="KW-0732">Signal</keyword>
<feature type="repeat" description="NHL" evidence="2">
    <location>
        <begin position="164"/>
        <end position="199"/>
    </location>
</feature>
<feature type="repeat" description="NHL" evidence="2">
    <location>
        <begin position="116"/>
        <end position="146"/>
    </location>
</feature>
<keyword evidence="5" id="KW-1185">Reference proteome</keyword>
<dbReference type="PANTHER" id="PTHR13833">
    <property type="match status" value="1"/>
</dbReference>
<evidence type="ECO:0000313" key="4">
    <source>
        <dbReference type="EMBL" id="TXN35209.1"/>
    </source>
</evidence>
<organism evidence="4 5">
    <name type="scientific">Flagellimonas hymeniacidonis</name>
    <dbReference type="NCBI Taxonomy" id="2603628"/>
    <lineage>
        <taxon>Bacteria</taxon>
        <taxon>Pseudomonadati</taxon>
        <taxon>Bacteroidota</taxon>
        <taxon>Flavobacteriia</taxon>
        <taxon>Flavobacteriales</taxon>
        <taxon>Flavobacteriaceae</taxon>
        <taxon>Flagellimonas</taxon>
    </lineage>
</organism>
<accession>A0A5C8V239</accession>
<feature type="chain" id="PRO_5022720406" description="NHL repeat-containing protein" evidence="3">
    <location>
        <begin position="23"/>
        <end position="360"/>
    </location>
</feature>
<evidence type="ECO:0000313" key="5">
    <source>
        <dbReference type="Proteomes" id="UP000321456"/>
    </source>
</evidence>
<dbReference type="InterPro" id="IPR001258">
    <property type="entry name" value="NHL_repeat"/>
</dbReference>
<reference evidence="4 5" key="1">
    <citation type="submission" date="2019-08" db="EMBL/GenBank/DDBJ databases">
        <title>Professor.</title>
        <authorList>
            <person name="Park J.S."/>
        </authorList>
    </citation>
    <scope>NUCLEOTIDE SEQUENCE [LARGE SCALE GENOMIC DNA]</scope>
    <source>
        <strain evidence="4 5">176CP5-101</strain>
    </source>
</reference>
<evidence type="ECO:0008006" key="6">
    <source>
        <dbReference type="Google" id="ProtNLM"/>
    </source>
</evidence>
<dbReference type="Gene3D" id="2.120.10.30">
    <property type="entry name" value="TolB, C-terminal domain"/>
    <property type="match status" value="3"/>
</dbReference>
<protein>
    <recommendedName>
        <fullName evidence="6">NHL repeat-containing protein</fullName>
    </recommendedName>
</protein>
<dbReference type="RefSeq" id="WP_147743943.1">
    <property type="nucleotide sequence ID" value="NZ_VRUR01000002.1"/>
</dbReference>
<dbReference type="Proteomes" id="UP000321456">
    <property type="component" value="Unassembled WGS sequence"/>
</dbReference>
<dbReference type="SUPFAM" id="SSF101898">
    <property type="entry name" value="NHL repeat"/>
    <property type="match status" value="1"/>
</dbReference>